<evidence type="ECO:0000256" key="4">
    <source>
        <dbReference type="ARBA" id="ARBA00007372"/>
    </source>
</evidence>
<evidence type="ECO:0000313" key="18">
    <source>
        <dbReference type="Proteomes" id="UP000241769"/>
    </source>
</evidence>
<name>A0A2P6P068_9EUKA</name>
<evidence type="ECO:0000256" key="11">
    <source>
        <dbReference type="ARBA" id="ARBA00023128"/>
    </source>
</evidence>
<keyword evidence="18" id="KW-1185">Reference proteome</keyword>
<keyword evidence="11" id="KW-0496">Mitochondrion</keyword>
<evidence type="ECO:0000256" key="5">
    <source>
        <dbReference type="ARBA" id="ARBA00011261"/>
    </source>
</evidence>
<keyword evidence="8" id="KW-0679">Respiratory chain</keyword>
<feature type="disulfide bond" evidence="16">
    <location>
        <begin position="24"/>
        <end position="38"/>
    </location>
</feature>
<accession>A0A2P6P068</accession>
<evidence type="ECO:0000256" key="1">
    <source>
        <dbReference type="ARBA" id="ARBA00003195"/>
    </source>
</evidence>
<dbReference type="GO" id="GO:0032981">
    <property type="term" value="P:mitochondrial respiratory chain complex I assembly"/>
    <property type="evidence" value="ECO:0007669"/>
    <property type="project" value="TreeGrafter"/>
</dbReference>
<dbReference type="Proteomes" id="UP000241769">
    <property type="component" value="Unassembled WGS sequence"/>
</dbReference>
<dbReference type="EMBL" id="MDYQ01000002">
    <property type="protein sequence ID" value="PRP89577.1"/>
    <property type="molecule type" value="Genomic_DNA"/>
</dbReference>
<dbReference type="GO" id="GO:0005758">
    <property type="term" value="C:mitochondrial intermembrane space"/>
    <property type="evidence" value="ECO:0007669"/>
    <property type="project" value="UniProtKB-SubCell"/>
</dbReference>
<sequence length="81" mass="9366">MSSGFGNHGTTGRCWFIWKDLANCMRVHSDKLERARKCVDFEDDYQECLSQEKEYDRVSVIGEQLRQNKKKGIAPPKSQPS</sequence>
<comment type="caution">
    <text evidence="17">The sequence shown here is derived from an EMBL/GenBank/DDBJ whole genome shotgun (WGS) entry which is preliminary data.</text>
</comment>
<evidence type="ECO:0000256" key="7">
    <source>
        <dbReference type="ARBA" id="ARBA00022448"/>
    </source>
</evidence>
<evidence type="ECO:0000313" key="17">
    <source>
        <dbReference type="EMBL" id="PRP89577.1"/>
    </source>
</evidence>
<reference evidence="17 18" key="1">
    <citation type="journal article" date="2018" name="Genome Biol. Evol.">
        <title>Multiple Roots of Fruiting Body Formation in Amoebozoa.</title>
        <authorList>
            <person name="Hillmann F."/>
            <person name="Forbes G."/>
            <person name="Novohradska S."/>
            <person name="Ferling I."/>
            <person name="Riege K."/>
            <person name="Groth M."/>
            <person name="Westermann M."/>
            <person name="Marz M."/>
            <person name="Spaller T."/>
            <person name="Winckler T."/>
            <person name="Schaap P."/>
            <person name="Glockner G."/>
        </authorList>
    </citation>
    <scope>NUCLEOTIDE SEQUENCE [LARGE SCALE GENOMIC DNA]</scope>
    <source>
        <strain evidence="17 18">Jena</strain>
    </source>
</reference>
<evidence type="ECO:0000256" key="3">
    <source>
        <dbReference type="ARBA" id="ARBA00004637"/>
    </source>
</evidence>
<dbReference type="PROSITE" id="PS51808">
    <property type="entry name" value="CHCH"/>
    <property type="match status" value="1"/>
</dbReference>
<evidence type="ECO:0000256" key="12">
    <source>
        <dbReference type="ARBA" id="ARBA00023136"/>
    </source>
</evidence>
<evidence type="ECO:0000256" key="15">
    <source>
        <dbReference type="ARBA" id="ARBA00032739"/>
    </source>
</evidence>
<evidence type="ECO:0000256" key="14">
    <source>
        <dbReference type="ARBA" id="ARBA00031222"/>
    </source>
</evidence>
<comment type="subcellular location">
    <subcellularLocation>
        <location evidence="3">Mitochondrion inner membrane</location>
        <topology evidence="3">Peripheral membrane protein</topology>
    </subcellularLocation>
    <subcellularLocation>
        <location evidence="2">Mitochondrion intermembrane space</location>
    </subcellularLocation>
</comment>
<evidence type="ECO:0000256" key="2">
    <source>
        <dbReference type="ARBA" id="ARBA00004569"/>
    </source>
</evidence>
<keyword evidence="13 16" id="KW-1015">Disulfide bond</keyword>
<keyword evidence="9" id="KW-0999">Mitochondrion inner membrane</keyword>
<keyword evidence="7" id="KW-0813">Transport</keyword>
<gene>
    <name evidence="17" type="ORF">PROFUN_00841</name>
</gene>
<keyword evidence="12" id="KW-0472">Membrane</keyword>
<dbReference type="InterPro" id="IPR019342">
    <property type="entry name" value="NADH_UbQ_OxRdtase_FeS-su5"/>
</dbReference>
<evidence type="ECO:0000256" key="10">
    <source>
        <dbReference type="ARBA" id="ARBA00022982"/>
    </source>
</evidence>
<evidence type="ECO:0000256" key="9">
    <source>
        <dbReference type="ARBA" id="ARBA00022792"/>
    </source>
</evidence>
<evidence type="ECO:0000256" key="8">
    <source>
        <dbReference type="ARBA" id="ARBA00022660"/>
    </source>
</evidence>
<protein>
    <recommendedName>
        <fullName evidence="6">NADH dehydrogenase [ubiquinone] iron-sulfur protein 5</fullName>
    </recommendedName>
    <alternativeName>
        <fullName evidence="14">Complex I-15 kDa</fullName>
    </alternativeName>
    <alternativeName>
        <fullName evidence="15">NADH-ubiquinone oxidoreductase 15 kDa subunit</fullName>
    </alternativeName>
</protein>
<dbReference type="OrthoDB" id="9992197at2759"/>
<feature type="disulfide bond" evidence="16">
    <location>
        <begin position="14"/>
        <end position="48"/>
    </location>
</feature>
<dbReference type="PANTHER" id="PTHR15224:SF1">
    <property type="entry name" value="NADH DEHYDROGENASE [UBIQUINONE] IRON-SULFUR PROTEIN 5"/>
    <property type="match status" value="1"/>
</dbReference>
<comment type="subunit">
    <text evidence="5">Mammalian complex I is composed of 45 different subunits. This is a component of the iron-sulfur (IP) fragment of the enzyme.</text>
</comment>
<evidence type="ECO:0000256" key="6">
    <source>
        <dbReference type="ARBA" id="ARBA00013482"/>
    </source>
</evidence>
<dbReference type="AlphaFoldDB" id="A0A2P6P068"/>
<comment type="similarity">
    <text evidence="4">Belongs to the complex I NDUFS5 subunit family.</text>
</comment>
<keyword evidence="10" id="KW-0249">Electron transport</keyword>
<dbReference type="PANTHER" id="PTHR15224">
    <property type="entry name" value="NADH DEHYDROGENASE [UBIQUINONE] IRON-SULFUR PROTEIN 5"/>
    <property type="match status" value="1"/>
</dbReference>
<evidence type="ECO:0000256" key="16">
    <source>
        <dbReference type="PIRSR" id="PIRSR619342-50"/>
    </source>
</evidence>
<organism evidence="17 18">
    <name type="scientific">Planoprotostelium fungivorum</name>
    <dbReference type="NCBI Taxonomy" id="1890364"/>
    <lineage>
        <taxon>Eukaryota</taxon>
        <taxon>Amoebozoa</taxon>
        <taxon>Evosea</taxon>
        <taxon>Variosea</taxon>
        <taxon>Cavosteliida</taxon>
        <taxon>Cavosteliaceae</taxon>
        <taxon>Planoprotostelium</taxon>
    </lineage>
</organism>
<dbReference type="InParanoid" id="A0A2P6P068"/>
<proteinExistence type="inferred from homology"/>
<comment type="function">
    <text evidence="1">Accessory subunit of the mitochondrial membrane respiratory chain NADH dehydrogenase (Complex I), that is believed not to be involved in catalysis. Complex I functions in the transfer of electrons from NADH to the respiratory chain. The immediate electron acceptor for the enzyme is believed to be ubiquinone.</text>
</comment>
<dbReference type="GO" id="GO:0005743">
    <property type="term" value="C:mitochondrial inner membrane"/>
    <property type="evidence" value="ECO:0007669"/>
    <property type="project" value="UniProtKB-SubCell"/>
</dbReference>
<keyword evidence="17" id="KW-0830">Ubiquinone</keyword>
<evidence type="ECO:0000256" key="13">
    <source>
        <dbReference type="ARBA" id="ARBA00023157"/>
    </source>
</evidence>